<evidence type="ECO:0000313" key="9">
    <source>
        <dbReference type="Proteomes" id="UP000767291"/>
    </source>
</evidence>
<dbReference type="EMBL" id="JAGGJX010000001">
    <property type="protein sequence ID" value="MBP1854558.1"/>
    <property type="molecule type" value="Genomic_DNA"/>
</dbReference>
<feature type="domain" description="Ribosome maturation factor RimM PRC barrel" evidence="7">
    <location>
        <begin position="103"/>
        <end position="166"/>
    </location>
</feature>
<evidence type="ECO:0000313" key="8">
    <source>
        <dbReference type="EMBL" id="MBP1854558.1"/>
    </source>
</evidence>
<dbReference type="PANTHER" id="PTHR33692">
    <property type="entry name" value="RIBOSOME MATURATION FACTOR RIMM"/>
    <property type="match status" value="1"/>
</dbReference>
<dbReference type="SUPFAM" id="SSF50346">
    <property type="entry name" value="PRC-barrel domain"/>
    <property type="match status" value="1"/>
</dbReference>
<dbReference type="InterPro" id="IPR011033">
    <property type="entry name" value="PRC_barrel-like_sf"/>
</dbReference>
<keyword evidence="4 5" id="KW-0143">Chaperone</keyword>
<dbReference type="NCBIfam" id="TIGR02273">
    <property type="entry name" value="16S_RimM"/>
    <property type="match status" value="1"/>
</dbReference>
<dbReference type="InterPro" id="IPR056792">
    <property type="entry name" value="PRC_RimM"/>
</dbReference>
<dbReference type="SUPFAM" id="SSF50447">
    <property type="entry name" value="Translation proteins"/>
    <property type="match status" value="1"/>
</dbReference>
<evidence type="ECO:0000259" key="6">
    <source>
        <dbReference type="Pfam" id="PF01782"/>
    </source>
</evidence>
<dbReference type="Gene3D" id="2.30.30.240">
    <property type="entry name" value="PRC-barrel domain"/>
    <property type="match status" value="1"/>
</dbReference>
<dbReference type="InterPro" id="IPR011961">
    <property type="entry name" value="RimM"/>
</dbReference>
<dbReference type="Pfam" id="PF24986">
    <property type="entry name" value="PRC_RimM"/>
    <property type="match status" value="1"/>
</dbReference>
<dbReference type="PANTHER" id="PTHR33692:SF1">
    <property type="entry name" value="RIBOSOME MATURATION FACTOR RIMM"/>
    <property type="match status" value="1"/>
</dbReference>
<protein>
    <recommendedName>
        <fullName evidence="5">Ribosome maturation factor RimM</fullName>
    </recommendedName>
</protein>
<keyword evidence="2 5" id="KW-0690">Ribosome biogenesis</keyword>
<keyword evidence="9" id="KW-1185">Reference proteome</keyword>
<gene>
    <name evidence="5" type="primary">rimM</name>
    <name evidence="8" type="ORF">J2Z43_000948</name>
</gene>
<name>A0ABS4E9H3_9FIRM</name>
<organism evidence="8 9">
    <name type="scientific">Metaclostridioides mangenotii</name>
    <dbReference type="NCBI Taxonomy" id="1540"/>
    <lineage>
        <taxon>Bacteria</taxon>
        <taxon>Bacillati</taxon>
        <taxon>Bacillota</taxon>
        <taxon>Clostridia</taxon>
        <taxon>Peptostreptococcales</taxon>
        <taxon>Peptostreptococcaceae</taxon>
        <taxon>Metaclostridioides</taxon>
    </lineage>
</organism>
<dbReference type="Pfam" id="PF01782">
    <property type="entry name" value="RimM"/>
    <property type="match status" value="1"/>
</dbReference>
<proteinExistence type="inferred from homology"/>
<dbReference type="Proteomes" id="UP000767291">
    <property type="component" value="Unassembled WGS sequence"/>
</dbReference>
<dbReference type="Gene3D" id="2.40.30.60">
    <property type="entry name" value="RimM"/>
    <property type="match status" value="1"/>
</dbReference>
<dbReference type="InterPro" id="IPR002676">
    <property type="entry name" value="RimM_N"/>
</dbReference>
<evidence type="ECO:0000256" key="4">
    <source>
        <dbReference type="ARBA" id="ARBA00023186"/>
    </source>
</evidence>
<keyword evidence="1 5" id="KW-0963">Cytoplasm</keyword>
<evidence type="ECO:0000256" key="2">
    <source>
        <dbReference type="ARBA" id="ARBA00022517"/>
    </source>
</evidence>
<comment type="domain">
    <text evidence="5">The PRC barrel domain binds ribosomal protein uS19.</text>
</comment>
<dbReference type="RefSeq" id="WP_209456050.1">
    <property type="nucleotide sequence ID" value="NZ_BAAACS010000012.1"/>
</dbReference>
<dbReference type="InterPro" id="IPR036976">
    <property type="entry name" value="RimM_N_sf"/>
</dbReference>
<comment type="subunit">
    <text evidence="5">Binds ribosomal protein uS19.</text>
</comment>
<sequence>MDEKLAHFKIGQIVNTQGLKGEVKIYPLTDDINRFDDLDKFYLDKDLQKEWEVEKVRYKGKMVIMKIKAIDSIEDAERLRNKFICVGRESTRELDEDEFFIADMIGIDAFTVDGDRLGVLREVLQYSANDVYVIEGDGKEYLIPAILKFVPEINMAERKMIIDPIKGMID</sequence>
<accession>A0ABS4E9H3</accession>
<feature type="domain" description="RimM N-terminal" evidence="6">
    <location>
        <begin position="10"/>
        <end position="89"/>
    </location>
</feature>
<keyword evidence="3 5" id="KW-0698">rRNA processing</keyword>
<comment type="subcellular location">
    <subcellularLocation>
        <location evidence="5">Cytoplasm</location>
    </subcellularLocation>
</comment>
<reference evidence="8 9" key="1">
    <citation type="submission" date="2021-03" db="EMBL/GenBank/DDBJ databases">
        <title>Genomic Encyclopedia of Type Strains, Phase IV (KMG-IV): sequencing the most valuable type-strain genomes for metagenomic binning, comparative biology and taxonomic classification.</title>
        <authorList>
            <person name="Goeker M."/>
        </authorList>
    </citation>
    <scope>NUCLEOTIDE SEQUENCE [LARGE SCALE GENOMIC DNA]</scope>
    <source>
        <strain evidence="8 9">DSM 1289</strain>
    </source>
</reference>
<comment type="similarity">
    <text evidence="5">Belongs to the RimM family.</text>
</comment>
<dbReference type="HAMAP" id="MF_00014">
    <property type="entry name" value="Ribosome_mat_RimM"/>
    <property type="match status" value="1"/>
</dbReference>
<evidence type="ECO:0000256" key="1">
    <source>
        <dbReference type="ARBA" id="ARBA00022490"/>
    </source>
</evidence>
<evidence type="ECO:0000259" key="7">
    <source>
        <dbReference type="Pfam" id="PF24986"/>
    </source>
</evidence>
<comment type="function">
    <text evidence="5">An accessory protein needed during the final step in the assembly of 30S ribosomal subunit, possibly for assembly of the head region. Essential for efficient processing of 16S rRNA. May be needed both before and after RbfA during the maturation of 16S rRNA. It has affinity for free ribosomal 30S subunits but not for 70S ribosomes.</text>
</comment>
<comment type="caution">
    <text evidence="8">The sequence shown here is derived from an EMBL/GenBank/DDBJ whole genome shotgun (WGS) entry which is preliminary data.</text>
</comment>
<evidence type="ECO:0000256" key="5">
    <source>
        <dbReference type="HAMAP-Rule" id="MF_00014"/>
    </source>
</evidence>
<dbReference type="InterPro" id="IPR009000">
    <property type="entry name" value="Transl_B-barrel_sf"/>
</dbReference>
<evidence type="ECO:0000256" key="3">
    <source>
        <dbReference type="ARBA" id="ARBA00022552"/>
    </source>
</evidence>